<accession>A0AAV7FH94</accession>
<dbReference type="EMBL" id="JAINDJ010000002">
    <property type="protein sequence ID" value="KAG9459391.1"/>
    <property type="molecule type" value="Genomic_DNA"/>
</dbReference>
<evidence type="ECO:0000313" key="3">
    <source>
        <dbReference type="Proteomes" id="UP000825729"/>
    </source>
</evidence>
<dbReference type="Proteomes" id="UP000825729">
    <property type="component" value="Unassembled WGS sequence"/>
</dbReference>
<reference evidence="2 3" key="1">
    <citation type="submission" date="2021-07" db="EMBL/GenBank/DDBJ databases">
        <title>The Aristolochia fimbriata genome: insights into angiosperm evolution, floral development and chemical biosynthesis.</title>
        <authorList>
            <person name="Jiao Y."/>
        </authorList>
    </citation>
    <scope>NUCLEOTIDE SEQUENCE [LARGE SCALE GENOMIC DNA]</scope>
    <source>
        <strain evidence="2">IBCAS-2021</strain>
        <tissue evidence="2">Leaf</tissue>
    </source>
</reference>
<comment type="caution">
    <text evidence="2">The sequence shown here is derived from an EMBL/GenBank/DDBJ whole genome shotgun (WGS) entry which is preliminary data.</text>
</comment>
<gene>
    <name evidence="2" type="ORF">H6P81_003899</name>
</gene>
<feature type="compositionally biased region" description="Basic and acidic residues" evidence="1">
    <location>
        <begin position="15"/>
        <end position="25"/>
    </location>
</feature>
<proteinExistence type="predicted"/>
<protein>
    <submittedName>
        <fullName evidence="2">Uncharacterized protein</fullName>
    </submittedName>
</protein>
<keyword evidence="3" id="KW-1185">Reference proteome</keyword>
<feature type="region of interest" description="Disordered" evidence="1">
    <location>
        <begin position="1"/>
        <end position="37"/>
    </location>
</feature>
<organism evidence="2 3">
    <name type="scientific">Aristolochia fimbriata</name>
    <name type="common">White veined hardy Dutchman's pipe vine</name>
    <dbReference type="NCBI Taxonomy" id="158543"/>
    <lineage>
        <taxon>Eukaryota</taxon>
        <taxon>Viridiplantae</taxon>
        <taxon>Streptophyta</taxon>
        <taxon>Embryophyta</taxon>
        <taxon>Tracheophyta</taxon>
        <taxon>Spermatophyta</taxon>
        <taxon>Magnoliopsida</taxon>
        <taxon>Magnoliidae</taxon>
        <taxon>Piperales</taxon>
        <taxon>Aristolochiaceae</taxon>
        <taxon>Aristolochia</taxon>
    </lineage>
</organism>
<dbReference type="AlphaFoldDB" id="A0AAV7FH94"/>
<evidence type="ECO:0000313" key="2">
    <source>
        <dbReference type="EMBL" id="KAG9459391.1"/>
    </source>
</evidence>
<sequence length="62" mass="6952">MAADLLCPGVRERRRSRDSSRREPLSRQCGSGWAPQHGDVWRCWSLGVGNSSRGSTAIIVYY</sequence>
<evidence type="ECO:0000256" key="1">
    <source>
        <dbReference type="SAM" id="MobiDB-lite"/>
    </source>
</evidence>
<name>A0AAV7FH94_ARIFI</name>